<dbReference type="RefSeq" id="WP_231484493.1">
    <property type="nucleotide sequence ID" value="NZ_BAAAZO010000010.1"/>
</dbReference>
<feature type="domain" description="Luciferase-like" evidence="1">
    <location>
        <begin position="1"/>
        <end position="242"/>
    </location>
</feature>
<evidence type="ECO:0000259" key="1">
    <source>
        <dbReference type="Pfam" id="PF00296"/>
    </source>
</evidence>
<dbReference type="Proteomes" id="UP001501074">
    <property type="component" value="Unassembled WGS sequence"/>
</dbReference>
<proteinExistence type="predicted"/>
<dbReference type="PANTHER" id="PTHR30011:SF32">
    <property type="entry name" value="CONSERVED PROTEIN"/>
    <property type="match status" value="1"/>
</dbReference>
<dbReference type="Pfam" id="PF00296">
    <property type="entry name" value="Bac_luciferase"/>
    <property type="match status" value="1"/>
</dbReference>
<dbReference type="InterPro" id="IPR011251">
    <property type="entry name" value="Luciferase-like_dom"/>
</dbReference>
<protein>
    <submittedName>
        <fullName evidence="2">LLM class flavin-dependent oxidoreductase</fullName>
    </submittedName>
</protein>
<evidence type="ECO:0000313" key="3">
    <source>
        <dbReference type="Proteomes" id="UP001501074"/>
    </source>
</evidence>
<evidence type="ECO:0000313" key="2">
    <source>
        <dbReference type="EMBL" id="GAA3628711.1"/>
    </source>
</evidence>
<comment type="caution">
    <text evidence="2">The sequence shown here is derived from an EMBL/GenBank/DDBJ whole genome shotgun (WGS) entry which is preliminary data.</text>
</comment>
<dbReference type="PANTHER" id="PTHR30011">
    <property type="entry name" value="ALKANESULFONATE MONOOXYGENASE-RELATED"/>
    <property type="match status" value="1"/>
</dbReference>
<dbReference type="InterPro" id="IPR036661">
    <property type="entry name" value="Luciferase-like_sf"/>
</dbReference>
<dbReference type="SUPFAM" id="SSF51679">
    <property type="entry name" value="Bacterial luciferase-like"/>
    <property type="match status" value="1"/>
</dbReference>
<reference evidence="3" key="1">
    <citation type="journal article" date="2019" name="Int. J. Syst. Evol. Microbiol.">
        <title>The Global Catalogue of Microorganisms (GCM) 10K type strain sequencing project: providing services to taxonomists for standard genome sequencing and annotation.</title>
        <authorList>
            <consortium name="The Broad Institute Genomics Platform"/>
            <consortium name="The Broad Institute Genome Sequencing Center for Infectious Disease"/>
            <person name="Wu L."/>
            <person name="Ma J."/>
        </authorList>
    </citation>
    <scope>NUCLEOTIDE SEQUENCE [LARGE SCALE GENOMIC DNA]</scope>
    <source>
        <strain evidence="3">JCM 16902</strain>
    </source>
</reference>
<organism evidence="2 3">
    <name type="scientific">Kineosporia mesophila</name>
    <dbReference type="NCBI Taxonomy" id="566012"/>
    <lineage>
        <taxon>Bacteria</taxon>
        <taxon>Bacillati</taxon>
        <taxon>Actinomycetota</taxon>
        <taxon>Actinomycetes</taxon>
        <taxon>Kineosporiales</taxon>
        <taxon>Kineosporiaceae</taxon>
        <taxon>Kineosporia</taxon>
    </lineage>
</organism>
<dbReference type="InterPro" id="IPR051260">
    <property type="entry name" value="Diverse_substr_monoxygenases"/>
</dbReference>
<dbReference type="EMBL" id="BAAAZO010000010">
    <property type="protein sequence ID" value="GAA3628711.1"/>
    <property type="molecule type" value="Genomic_DNA"/>
</dbReference>
<name>A0ABP7ABZ4_9ACTN</name>
<keyword evidence="3" id="KW-1185">Reference proteome</keyword>
<dbReference type="Gene3D" id="3.20.20.30">
    <property type="entry name" value="Luciferase-like domain"/>
    <property type="match status" value="1"/>
</dbReference>
<accession>A0ABP7ABZ4</accession>
<gene>
    <name evidence="2" type="ORF">GCM10022223_52720</name>
</gene>
<sequence length="284" mass="30528">MKIGIGLPNQVRGVHGQELTEWAVRAEQAGFSSLGTVGRISYPGIMDTVALTAAASVTRRIGLLSNVLIAPAWPPALLAKELAGIDAISGHRLTVGVGVSRRPDDFTSPELTFAGRGRRFDRDLDVYQDVWNGKPLGEHGNSWVTGAGRAIPLLMGGMAPAALDRMARWGEGYISASVPPHIAAATYDAARSAWSQADRTGAPKIVAISYFNFADEERGRANVHHYYLGSPPDLAALISGSFPARAEALRQRVADFRDLGVDELIFNPTLPDIHELDRLAEIVL</sequence>